<evidence type="ECO:0000256" key="10">
    <source>
        <dbReference type="ARBA" id="ARBA00022840"/>
    </source>
</evidence>
<dbReference type="Gene3D" id="1.20.5.4130">
    <property type="match status" value="1"/>
</dbReference>
<dbReference type="FunFam" id="1.10.10.10:FF:000322">
    <property type="entry name" value="Probable disease resistance protein At1g63360"/>
    <property type="match status" value="1"/>
</dbReference>
<dbReference type="GO" id="GO:0009626">
    <property type="term" value="P:plant-type hypersensitive response"/>
    <property type="evidence" value="ECO:0007669"/>
    <property type="project" value="UniProtKB-KW"/>
</dbReference>
<comment type="subcellular location">
    <subcellularLocation>
        <location evidence="2">Cytoplasm</location>
    </subcellularLocation>
</comment>
<evidence type="ECO:0000313" key="14">
    <source>
        <dbReference type="Proteomes" id="UP001632038"/>
    </source>
</evidence>
<keyword evidence="9" id="KW-0611">Plant defense</keyword>
<feature type="domain" description="NB-ARC" evidence="11">
    <location>
        <begin position="160"/>
        <end position="310"/>
    </location>
</feature>
<dbReference type="SUPFAM" id="SSF52058">
    <property type="entry name" value="L domain-like"/>
    <property type="match status" value="1"/>
</dbReference>
<dbReference type="InterPro" id="IPR002182">
    <property type="entry name" value="NB-ARC"/>
</dbReference>
<name>A0ABD3EN18_9LAMI</name>
<sequence length="855" mass="97654">MAYAAVVSIKETIQCLQKSSDHIISPHIIESAYDVVLSLQDTLKGLDSSINNRGKGMNALDDQIKETICELEQVLESHVSNQFNAQSKSHPTIDKVNSDADSFIQRLRKLGQQLREEDDDDDGEDDASQIIEFSGKMVGVEDIFGRIKYYLLNGPILPATRIVSVVGMAGIGKTNLAMELFEDQSISEYFDLRVWVTVGPNYNLQKLLHCILAQVNPEKDEKLEQGDMEKLFVKSLMDRKLLIVFDNIWGKKLSFDLERLLPDQCESGVMLTSRSKKAVYPESWFKFHHFMSKLNIKESWTLLRHKVFGEDQPCPYQLEKAGMKIADNCEGLPLAIVIVADILKTKEKTPEFWNMVAEKQNSVFEDAYEQMSKVLLPSYKYLPQHLKACFLYLSVFPPKSEIPCSKLFMLWIAEGFLERRQFKTLENIAMEYLKELDDENVIWFLQCSHNSGVKTCSLHSAFWHLCNREARKTRFSHVMNTCTEGLSQVLKGQRRLCVHNNVLFSIKDVHNSMASIPDAISLLCTGSFHQYPVPVCFGLKLLKILDALTIRFYEFPVEVMKLTRLKYLALTCNENVPDSISELFNLQCLIVNKHTSIKSSKNPSVLPIEIWDTKELKHLQVMGSNLRDPCGAILPNLLTLLNVGTDSWNENVLRGTPNLKKLGVRIELGVDDVIPVSLFDHISCLDKLESLKCVVVNPILEPEVIVYSLPRFPIYSSSLKKLTLSGFGYPWERMTLIKSLLVLDVLKLKNYAFRGPKWVTRRDDGFPSLRVLSIEDSDLVEWTAGRWSFPNVEYLTLKNCYKLQKMPREFSQLVKTIRVVDCSPFTEKGAKHIRDDQLSKKIGDVDIFVHSLWKA</sequence>
<keyword evidence="7" id="KW-0677">Repeat</keyword>
<dbReference type="PANTHER" id="PTHR23155:SF1152">
    <property type="entry name" value="AAA+ ATPASE DOMAIN-CONTAINING PROTEIN"/>
    <property type="match status" value="1"/>
</dbReference>
<keyword evidence="8" id="KW-0547">Nucleotide-binding</keyword>
<evidence type="ECO:0000256" key="3">
    <source>
        <dbReference type="ARBA" id="ARBA00008894"/>
    </source>
</evidence>
<protein>
    <recommendedName>
        <fullName evidence="15">NB-ARC domain-containing protein</fullName>
    </recommendedName>
</protein>
<evidence type="ECO:0000256" key="5">
    <source>
        <dbReference type="ARBA" id="ARBA00022614"/>
    </source>
</evidence>
<dbReference type="Pfam" id="PF23559">
    <property type="entry name" value="WHD_DRP"/>
    <property type="match status" value="1"/>
</dbReference>
<dbReference type="SUPFAM" id="SSF52540">
    <property type="entry name" value="P-loop containing nucleoside triphosphate hydrolases"/>
    <property type="match status" value="1"/>
</dbReference>
<dbReference type="EMBL" id="JAVIJP010000002">
    <property type="protein sequence ID" value="KAL3655147.1"/>
    <property type="molecule type" value="Genomic_DNA"/>
</dbReference>
<keyword evidence="5" id="KW-0433">Leucine-rich repeat</keyword>
<evidence type="ECO:0000259" key="12">
    <source>
        <dbReference type="Pfam" id="PF23559"/>
    </source>
</evidence>
<dbReference type="Pfam" id="PF00931">
    <property type="entry name" value="NB-ARC"/>
    <property type="match status" value="1"/>
</dbReference>
<dbReference type="InterPro" id="IPR044974">
    <property type="entry name" value="Disease_R_plants"/>
</dbReference>
<accession>A0ABD3EN18</accession>
<dbReference type="Gene3D" id="1.10.10.10">
    <property type="entry name" value="Winged helix-like DNA-binding domain superfamily/Winged helix DNA-binding domain"/>
    <property type="match status" value="1"/>
</dbReference>
<evidence type="ECO:0000256" key="7">
    <source>
        <dbReference type="ARBA" id="ARBA00022737"/>
    </source>
</evidence>
<dbReference type="GO" id="GO:0005737">
    <property type="term" value="C:cytoplasm"/>
    <property type="evidence" value="ECO:0007669"/>
    <property type="project" value="UniProtKB-SubCell"/>
</dbReference>
<evidence type="ECO:0000256" key="1">
    <source>
        <dbReference type="ARBA" id="ARBA00002074"/>
    </source>
</evidence>
<evidence type="ECO:0000256" key="8">
    <source>
        <dbReference type="ARBA" id="ARBA00022741"/>
    </source>
</evidence>
<comment type="function">
    <text evidence="1">Confers resistance to late blight (Phytophthora infestans) races carrying the avirulence gene Avr1. Resistance proteins guard the plant against pathogens that contain an appropriate avirulence protein via an indirect interaction with this avirulence protein. That triggers a defense system including the hypersensitive response, which restricts the pathogen growth.</text>
</comment>
<dbReference type="InterPro" id="IPR027417">
    <property type="entry name" value="P-loop_NTPase"/>
</dbReference>
<evidence type="ECO:0000256" key="2">
    <source>
        <dbReference type="ARBA" id="ARBA00004496"/>
    </source>
</evidence>
<evidence type="ECO:0000256" key="9">
    <source>
        <dbReference type="ARBA" id="ARBA00022821"/>
    </source>
</evidence>
<feature type="domain" description="Disease resistance protein winged helix" evidence="12">
    <location>
        <begin position="395"/>
        <end position="463"/>
    </location>
</feature>
<dbReference type="PRINTS" id="PR00364">
    <property type="entry name" value="DISEASERSIST"/>
</dbReference>
<keyword evidence="4" id="KW-0963">Cytoplasm</keyword>
<gene>
    <name evidence="13" type="ORF">CASFOL_000933</name>
</gene>
<keyword evidence="14" id="KW-1185">Reference proteome</keyword>
<evidence type="ECO:0000259" key="11">
    <source>
        <dbReference type="Pfam" id="PF00931"/>
    </source>
</evidence>
<evidence type="ECO:0008006" key="15">
    <source>
        <dbReference type="Google" id="ProtNLM"/>
    </source>
</evidence>
<dbReference type="InterPro" id="IPR032675">
    <property type="entry name" value="LRR_dom_sf"/>
</dbReference>
<reference evidence="14" key="1">
    <citation type="journal article" date="2024" name="IScience">
        <title>Strigolactones Initiate the Formation of Haustorium-like Structures in Castilleja.</title>
        <authorList>
            <person name="Buerger M."/>
            <person name="Peterson D."/>
            <person name="Chory J."/>
        </authorList>
    </citation>
    <scope>NUCLEOTIDE SEQUENCE [LARGE SCALE GENOMIC DNA]</scope>
</reference>
<dbReference type="Gene3D" id="1.10.8.430">
    <property type="entry name" value="Helical domain of apoptotic protease-activating factors"/>
    <property type="match status" value="1"/>
</dbReference>
<evidence type="ECO:0000256" key="4">
    <source>
        <dbReference type="ARBA" id="ARBA00022490"/>
    </source>
</evidence>
<dbReference type="PANTHER" id="PTHR23155">
    <property type="entry name" value="DISEASE RESISTANCE PROTEIN RP"/>
    <property type="match status" value="1"/>
</dbReference>
<keyword evidence="10" id="KW-0067">ATP-binding</keyword>
<proteinExistence type="inferred from homology"/>
<evidence type="ECO:0000256" key="6">
    <source>
        <dbReference type="ARBA" id="ARBA00022667"/>
    </source>
</evidence>
<dbReference type="Gene3D" id="3.40.50.300">
    <property type="entry name" value="P-loop containing nucleotide triphosphate hydrolases"/>
    <property type="match status" value="1"/>
</dbReference>
<comment type="similarity">
    <text evidence="3">Belongs to the disease resistance NB-LRR family.</text>
</comment>
<comment type="caution">
    <text evidence="13">The sequence shown here is derived from an EMBL/GenBank/DDBJ whole genome shotgun (WGS) entry which is preliminary data.</text>
</comment>
<keyword evidence="6" id="KW-0381">Hypersensitive response</keyword>
<organism evidence="13 14">
    <name type="scientific">Castilleja foliolosa</name>
    <dbReference type="NCBI Taxonomy" id="1961234"/>
    <lineage>
        <taxon>Eukaryota</taxon>
        <taxon>Viridiplantae</taxon>
        <taxon>Streptophyta</taxon>
        <taxon>Embryophyta</taxon>
        <taxon>Tracheophyta</taxon>
        <taxon>Spermatophyta</taxon>
        <taxon>Magnoliopsida</taxon>
        <taxon>eudicotyledons</taxon>
        <taxon>Gunneridae</taxon>
        <taxon>Pentapetalae</taxon>
        <taxon>asterids</taxon>
        <taxon>lamiids</taxon>
        <taxon>Lamiales</taxon>
        <taxon>Orobanchaceae</taxon>
        <taxon>Pedicularideae</taxon>
        <taxon>Castillejinae</taxon>
        <taxon>Castilleja</taxon>
    </lineage>
</organism>
<dbReference type="InterPro" id="IPR058922">
    <property type="entry name" value="WHD_DRP"/>
</dbReference>
<dbReference type="AlphaFoldDB" id="A0ABD3EN18"/>
<dbReference type="Gene3D" id="3.80.10.10">
    <property type="entry name" value="Ribonuclease Inhibitor"/>
    <property type="match status" value="1"/>
</dbReference>
<dbReference type="Proteomes" id="UP001632038">
    <property type="component" value="Unassembled WGS sequence"/>
</dbReference>
<dbReference type="InterPro" id="IPR036388">
    <property type="entry name" value="WH-like_DNA-bd_sf"/>
</dbReference>
<dbReference type="GO" id="GO:0005524">
    <property type="term" value="F:ATP binding"/>
    <property type="evidence" value="ECO:0007669"/>
    <property type="project" value="UniProtKB-KW"/>
</dbReference>
<evidence type="ECO:0000313" key="13">
    <source>
        <dbReference type="EMBL" id="KAL3655147.1"/>
    </source>
</evidence>
<dbReference type="InterPro" id="IPR042197">
    <property type="entry name" value="Apaf_helical"/>
</dbReference>